<feature type="compositionally biased region" description="Polar residues" evidence="1">
    <location>
        <begin position="450"/>
        <end position="463"/>
    </location>
</feature>
<accession>A0ABQ9I8B5</accession>
<comment type="caution">
    <text evidence="2">The sequence shown here is derived from an EMBL/GenBank/DDBJ whole genome shotgun (WGS) entry which is preliminary data.</text>
</comment>
<keyword evidence="3" id="KW-1185">Reference proteome</keyword>
<evidence type="ECO:0000313" key="2">
    <source>
        <dbReference type="EMBL" id="KAJ8892903.1"/>
    </source>
</evidence>
<reference evidence="2 3" key="1">
    <citation type="submission" date="2023-02" db="EMBL/GenBank/DDBJ databases">
        <title>LHISI_Scaffold_Assembly.</title>
        <authorList>
            <person name="Stuart O.P."/>
            <person name="Cleave R."/>
            <person name="Magrath M.J.L."/>
            <person name="Mikheyev A.S."/>
        </authorList>
    </citation>
    <scope>NUCLEOTIDE SEQUENCE [LARGE SCALE GENOMIC DNA]</scope>
    <source>
        <strain evidence="2">Daus_M_001</strain>
        <tissue evidence="2">Leg muscle</tissue>
    </source>
</reference>
<evidence type="ECO:0000256" key="1">
    <source>
        <dbReference type="SAM" id="MobiDB-lite"/>
    </source>
</evidence>
<evidence type="ECO:0000313" key="3">
    <source>
        <dbReference type="Proteomes" id="UP001159363"/>
    </source>
</evidence>
<sequence length="948" mass="107409">MHEHYPNDILRFLRMEYWLGEPRYEDDVKNIEACNGVNYYYLYYTLVAVLCFREECEARRIDFYGTKKLTWFRSSSGPRIVAPSHVWLHELALAHPELVRGGKDSGKGEADKKFGGELVSSTMLLYYLPSVPPLASLEAALHYQRVDKVLDDDPQHEHLLLKIQMESSLIHYSLFKEASKVLLRYAESCAADLQSAVNTMNHPGLTYKLVYITTEETSDSTSSYSSSFVRVLFSLTAVRSSQPVQQSALPTTMDPGYEGDEPFSEDCKEDEEVFMLPDPISTFRPSDIYNVDKTGITTVQRLDHIVATKGVKQVESMTSAERGSLVTMALAVSATGNSSTAGFKHESFYFPCFTTRYQTVHQGSQIKEIAPKRKTRKSVTLTDTPVKYALAAEKGKIKVSHLDLCGKKKSLSPRKGLKALLSCMHHLNSSYASSDSTSSESSSSDYTSSTVDHPSLSTQKMGQVRGSMNTEAYCNIMGNEMLPTLQRFYGTDQYYLQDYNARCHVSRATMQWYADNKGHRVRVRQARPKSIAQLMEWFQEEWRRIPMDVLQTLVDSMQDRVAVVIAARGRLPSLRSSCGSTVEHVKLFWSDCGARGAYVAGEAIVERYGVCGAFVDSILKKIDGNIDSCRPSPSLQDSSRLTPTKMLPICWFDNNVPMSKVRASRSEKQELAVDETIPSIRLERFRETTGKPKSIKSDWDSNLHSPGRRVLRLLIRTQHANYDGRIFRRVQRRGTSPGFGEIHHRDDGGGRTKRAATIIATIVFDDDVKPDIYFVPGQRRCIRPHITSGDIERPAPSDTATQLDRWLQERQLVMGDSLALPLTSMPPSLYGQRQATPVVDHCGREVIDTVAMGVARLEDDLYEFRQEANEERLRSSLVKAEAVEVVHDDMSRLHDCHLRNEQTTEAPQSLLFDVWDGAQSIIRRFSRTWKPVFFRKRKTIIRIIFEFI</sequence>
<dbReference type="Proteomes" id="UP001159363">
    <property type="component" value="Chromosome 2"/>
</dbReference>
<feature type="region of interest" description="Disordered" evidence="1">
    <location>
        <begin position="245"/>
        <end position="264"/>
    </location>
</feature>
<gene>
    <name evidence="2" type="ORF">PR048_005484</name>
</gene>
<dbReference type="Gene3D" id="3.30.420.10">
    <property type="entry name" value="Ribonuclease H-like superfamily/Ribonuclease H"/>
    <property type="match status" value="1"/>
</dbReference>
<dbReference type="EMBL" id="JARBHB010000002">
    <property type="protein sequence ID" value="KAJ8892903.1"/>
    <property type="molecule type" value="Genomic_DNA"/>
</dbReference>
<proteinExistence type="predicted"/>
<feature type="compositionally biased region" description="Low complexity" evidence="1">
    <location>
        <begin position="431"/>
        <end position="449"/>
    </location>
</feature>
<protein>
    <submittedName>
        <fullName evidence="2">Uncharacterized protein</fullName>
    </submittedName>
</protein>
<name>A0ABQ9I8B5_9NEOP</name>
<organism evidence="2 3">
    <name type="scientific">Dryococelus australis</name>
    <dbReference type="NCBI Taxonomy" id="614101"/>
    <lineage>
        <taxon>Eukaryota</taxon>
        <taxon>Metazoa</taxon>
        <taxon>Ecdysozoa</taxon>
        <taxon>Arthropoda</taxon>
        <taxon>Hexapoda</taxon>
        <taxon>Insecta</taxon>
        <taxon>Pterygota</taxon>
        <taxon>Neoptera</taxon>
        <taxon>Polyneoptera</taxon>
        <taxon>Phasmatodea</taxon>
        <taxon>Verophasmatodea</taxon>
        <taxon>Anareolatae</taxon>
        <taxon>Phasmatidae</taxon>
        <taxon>Eurycanthinae</taxon>
        <taxon>Dryococelus</taxon>
    </lineage>
</organism>
<dbReference type="InterPro" id="IPR036397">
    <property type="entry name" value="RNaseH_sf"/>
</dbReference>
<feature type="region of interest" description="Disordered" evidence="1">
    <location>
        <begin position="431"/>
        <end position="463"/>
    </location>
</feature>